<evidence type="ECO:0000313" key="2">
    <source>
        <dbReference type="EMBL" id="KAK8996118.1"/>
    </source>
</evidence>
<comment type="caution">
    <text evidence="2">The sequence shown here is derived from an EMBL/GenBank/DDBJ whole genome shotgun (WGS) entry which is preliminary data.</text>
</comment>
<dbReference type="InterPro" id="IPR027944">
    <property type="entry name" value="SEO_C"/>
</dbReference>
<evidence type="ECO:0000313" key="3">
    <source>
        <dbReference type="Proteomes" id="UP001396334"/>
    </source>
</evidence>
<reference evidence="2 3" key="1">
    <citation type="journal article" date="2024" name="G3 (Bethesda)">
        <title>Genome assembly of Hibiscus sabdariffa L. provides insights into metabolisms of medicinal natural products.</title>
        <authorList>
            <person name="Kim T."/>
        </authorList>
    </citation>
    <scope>NUCLEOTIDE SEQUENCE [LARGE SCALE GENOMIC DNA]</scope>
    <source>
        <strain evidence="2">TK-2024</strain>
        <tissue evidence="2">Old leaves</tissue>
    </source>
</reference>
<proteinExistence type="predicted"/>
<feature type="domain" description="Sieve element occlusion C-terminal" evidence="1">
    <location>
        <begin position="19"/>
        <end position="92"/>
    </location>
</feature>
<sequence length="140" mass="16007">MHMMLIWGSSAFPFTTLRERSWREEKWTLDLLVDGIDPTILNWIKEGKYIFLYGGDNVKWVRRFTATASGVADASGIALAMFHVGKTEEQQKGGSKESDRYYKLSEAEACMERSSHFVVLLEQARKHVVFQGSTSIGQRR</sequence>
<organism evidence="2 3">
    <name type="scientific">Hibiscus sabdariffa</name>
    <name type="common">roselle</name>
    <dbReference type="NCBI Taxonomy" id="183260"/>
    <lineage>
        <taxon>Eukaryota</taxon>
        <taxon>Viridiplantae</taxon>
        <taxon>Streptophyta</taxon>
        <taxon>Embryophyta</taxon>
        <taxon>Tracheophyta</taxon>
        <taxon>Spermatophyta</taxon>
        <taxon>Magnoliopsida</taxon>
        <taxon>eudicotyledons</taxon>
        <taxon>Gunneridae</taxon>
        <taxon>Pentapetalae</taxon>
        <taxon>rosids</taxon>
        <taxon>malvids</taxon>
        <taxon>Malvales</taxon>
        <taxon>Malvaceae</taxon>
        <taxon>Malvoideae</taxon>
        <taxon>Hibiscus</taxon>
    </lineage>
</organism>
<dbReference type="EMBL" id="JBBPBN010000045">
    <property type="protein sequence ID" value="KAK8996118.1"/>
    <property type="molecule type" value="Genomic_DNA"/>
</dbReference>
<dbReference type="Proteomes" id="UP001396334">
    <property type="component" value="Unassembled WGS sequence"/>
</dbReference>
<dbReference type="Pfam" id="PF14577">
    <property type="entry name" value="SEO_C"/>
    <property type="match status" value="1"/>
</dbReference>
<dbReference type="InterPro" id="IPR039299">
    <property type="entry name" value="SEOA"/>
</dbReference>
<dbReference type="PANTHER" id="PTHR33232">
    <property type="entry name" value="PROTEIN SIEVE ELEMENT OCCLUSION B-LIKE"/>
    <property type="match status" value="1"/>
</dbReference>
<protein>
    <recommendedName>
        <fullName evidence="1">Sieve element occlusion C-terminal domain-containing protein</fullName>
    </recommendedName>
</protein>
<evidence type="ECO:0000259" key="1">
    <source>
        <dbReference type="Pfam" id="PF14577"/>
    </source>
</evidence>
<name>A0ABR2Q624_9ROSI</name>
<gene>
    <name evidence="2" type="ORF">V6N11_076366</name>
</gene>
<keyword evidence="3" id="KW-1185">Reference proteome</keyword>
<dbReference type="PANTHER" id="PTHR33232:SF9">
    <property type="entry name" value="PROTEIN SIEVE ELEMENT OCCLUSION B"/>
    <property type="match status" value="1"/>
</dbReference>
<accession>A0ABR2Q624</accession>